<dbReference type="SUPFAM" id="SSF57701">
    <property type="entry name" value="Zn2/Cys6 DNA-binding domain"/>
    <property type="match status" value="1"/>
</dbReference>
<sequence length="563" mass="63222">MASTFASPMNAERPTSRAGNVCLSCRRKKKKCDKALPGCLQCRKLHIQCIYEDVDSVPMVEEFRQLRKRLKTFEGMLIPGTSKISNSALLDDSASSAEITSQLGSTDSCTDLVSRLEAVASTLEVGDEVYQLLQSHPGEIYGASQCYFDNIHKWMPIMSRKLFYRRLTEFSKTKRPDFAILLLCILLSIHYPTSSTAQEPLYRAVRSIYWYLNASIDASLEMIQAGILLSCYEYGFGMHKECYKTIGLCVRMGHWMDLHNAKPPSNTLQSSDEWIEAAERCNIWWALVIRDRSTLLPEATLSKPFAHCQDSMPSHLPFEAVDLDSSFSRFSEDGVARDKRALGGFGYQAEAWRLFDRTIAFRQRLATAQESDFLGDDKFQLDAELQDLMRTLVDLNKGVKCGFCEPSAVVLVSLLLLHSRHPSVTADALSKGEVGGFPAHCVVASSLAVQTIIRMIVDISQTINTHYRDANVISFPPSYSHVVYRATLELISFHGDMDNTEWATALETLREATWNYGRRWQAAAKNLQVVDNILSSMLSDSPSTFNSFQPMQNDPCLVALLSK</sequence>
<dbReference type="GO" id="GO:0000981">
    <property type="term" value="F:DNA-binding transcription factor activity, RNA polymerase II-specific"/>
    <property type="evidence" value="ECO:0007669"/>
    <property type="project" value="InterPro"/>
</dbReference>
<dbReference type="GO" id="GO:0006351">
    <property type="term" value="P:DNA-templated transcription"/>
    <property type="evidence" value="ECO:0007669"/>
    <property type="project" value="InterPro"/>
</dbReference>
<dbReference type="PANTHER" id="PTHR47338">
    <property type="entry name" value="ZN(II)2CYS6 TRANSCRIPTION FACTOR (EUROFUNG)-RELATED"/>
    <property type="match status" value="1"/>
</dbReference>
<dbReference type="InterPro" id="IPR050815">
    <property type="entry name" value="TF_fung"/>
</dbReference>
<keyword evidence="4" id="KW-0804">Transcription</keyword>
<dbReference type="AlphaFoldDB" id="A0A2T3YYQ5"/>
<keyword evidence="5" id="KW-0539">Nucleus</keyword>
<evidence type="ECO:0000256" key="3">
    <source>
        <dbReference type="ARBA" id="ARBA00023015"/>
    </source>
</evidence>
<protein>
    <recommendedName>
        <fullName evidence="6">Zn(2)-C6 fungal-type domain-containing protein</fullName>
    </recommendedName>
</protein>
<comment type="subcellular location">
    <subcellularLocation>
        <location evidence="1">Nucleus</location>
    </subcellularLocation>
</comment>
<dbReference type="EMBL" id="KZ679267">
    <property type="protein sequence ID" value="PTB37677.1"/>
    <property type="molecule type" value="Genomic_DNA"/>
</dbReference>
<evidence type="ECO:0000256" key="2">
    <source>
        <dbReference type="ARBA" id="ARBA00022723"/>
    </source>
</evidence>
<evidence type="ECO:0000256" key="4">
    <source>
        <dbReference type="ARBA" id="ARBA00023163"/>
    </source>
</evidence>
<evidence type="ECO:0000313" key="7">
    <source>
        <dbReference type="EMBL" id="PTB37677.1"/>
    </source>
</evidence>
<dbReference type="GO" id="GO:0005634">
    <property type="term" value="C:nucleus"/>
    <property type="evidence" value="ECO:0007669"/>
    <property type="project" value="UniProtKB-SubCell"/>
</dbReference>
<evidence type="ECO:0000259" key="6">
    <source>
        <dbReference type="PROSITE" id="PS50048"/>
    </source>
</evidence>
<keyword evidence="2" id="KW-0479">Metal-binding</keyword>
<evidence type="ECO:0000256" key="1">
    <source>
        <dbReference type="ARBA" id="ARBA00004123"/>
    </source>
</evidence>
<dbReference type="PANTHER" id="PTHR47338:SF20">
    <property type="entry name" value="ZN(II)2CYS6 TRANSCRIPTION FACTOR (EUROFUNG)"/>
    <property type="match status" value="1"/>
</dbReference>
<organism evidence="7 8">
    <name type="scientific">Trichoderma asperellum (strain ATCC 204424 / CBS 433.97 / NBRC 101777)</name>
    <dbReference type="NCBI Taxonomy" id="1042311"/>
    <lineage>
        <taxon>Eukaryota</taxon>
        <taxon>Fungi</taxon>
        <taxon>Dikarya</taxon>
        <taxon>Ascomycota</taxon>
        <taxon>Pezizomycotina</taxon>
        <taxon>Sordariomycetes</taxon>
        <taxon>Hypocreomycetidae</taxon>
        <taxon>Hypocreales</taxon>
        <taxon>Hypocreaceae</taxon>
        <taxon>Trichoderma</taxon>
    </lineage>
</organism>
<reference evidence="7 8" key="1">
    <citation type="submission" date="2016-07" db="EMBL/GenBank/DDBJ databases">
        <title>Multiple horizontal gene transfer events from other fungi enriched the ability of initially mycotrophic Trichoderma (Ascomycota) to feed on dead plant biomass.</title>
        <authorList>
            <consortium name="DOE Joint Genome Institute"/>
            <person name="Aerts A."/>
            <person name="Atanasova L."/>
            <person name="Chenthamara K."/>
            <person name="Zhang J."/>
            <person name="Grujic M."/>
            <person name="Henrissat B."/>
            <person name="Kuo A."/>
            <person name="Salamov A."/>
            <person name="Lipzen A."/>
            <person name="Labutti K."/>
            <person name="Barry K."/>
            <person name="Miao Y."/>
            <person name="Rahimi M.J."/>
            <person name="Shen Q."/>
            <person name="Grigoriev I.V."/>
            <person name="Kubicek C.P."/>
            <person name="Druzhinina I.S."/>
        </authorList>
    </citation>
    <scope>NUCLEOTIDE SEQUENCE [LARGE SCALE GENOMIC DNA]</scope>
    <source>
        <strain evidence="7 8">CBS 433.97</strain>
    </source>
</reference>
<gene>
    <name evidence="7" type="ORF">M441DRAFT_255507</name>
</gene>
<keyword evidence="8" id="KW-1185">Reference proteome</keyword>
<proteinExistence type="predicted"/>
<dbReference type="SMART" id="SM00066">
    <property type="entry name" value="GAL4"/>
    <property type="match status" value="1"/>
</dbReference>
<dbReference type="CDD" id="cd12148">
    <property type="entry name" value="fungal_TF_MHR"/>
    <property type="match status" value="1"/>
</dbReference>
<dbReference type="InterPro" id="IPR007219">
    <property type="entry name" value="XnlR_reg_dom"/>
</dbReference>
<evidence type="ECO:0000313" key="8">
    <source>
        <dbReference type="Proteomes" id="UP000240493"/>
    </source>
</evidence>
<accession>A0A2T3YYQ5</accession>
<dbReference type="STRING" id="1042311.A0A2T3YYQ5"/>
<dbReference type="PROSITE" id="PS50048">
    <property type="entry name" value="ZN2_CY6_FUNGAL_2"/>
    <property type="match status" value="1"/>
</dbReference>
<dbReference type="OrthoDB" id="270167at2759"/>
<dbReference type="InterPro" id="IPR001138">
    <property type="entry name" value="Zn2Cys6_DnaBD"/>
</dbReference>
<name>A0A2T3YYQ5_TRIA4</name>
<dbReference type="Proteomes" id="UP000240493">
    <property type="component" value="Unassembled WGS sequence"/>
</dbReference>
<dbReference type="GO" id="GO:0008270">
    <property type="term" value="F:zinc ion binding"/>
    <property type="evidence" value="ECO:0007669"/>
    <property type="project" value="InterPro"/>
</dbReference>
<feature type="domain" description="Zn(2)-C6 fungal-type" evidence="6">
    <location>
        <begin position="21"/>
        <end position="51"/>
    </location>
</feature>
<keyword evidence="3" id="KW-0805">Transcription regulation</keyword>
<dbReference type="Pfam" id="PF04082">
    <property type="entry name" value="Fungal_trans"/>
    <property type="match status" value="1"/>
</dbReference>
<dbReference type="GO" id="GO:0003677">
    <property type="term" value="F:DNA binding"/>
    <property type="evidence" value="ECO:0007669"/>
    <property type="project" value="InterPro"/>
</dbReference>
<evidence type="ECO:0000256" key="5">
    <source>
        <dbReference type="ARBA" id="ARBA00023242"/>
    </source>
</evidence>
<dbReference type="PROSITE" id="PS00463">
    <property type="entry name" value="ZN2_CY6_FUNGAL_1"/>
    <property type="match status" value="1"/>
</dbReference>
<dbReference type="InterPro" id="IPR036864">
    <property type="entry name" value="Zn2-C6_fun-type_DNA-bd_sf"/>
</dbReference>
<dbReference type="Gene3D" id="4.10.240.10">
    <property type="entry name" value="Zn(2)-C6 fungal-type DNA-binding domain"/>
    <property type="match status" value="1"/>
</dbReference>
<dbReference type="Pfam" id="PF00172">
    <property type="entry name" value="Zn_clus"/>
    <property type="match status" value="1"/>
</dbReference>